<comment type="caution">
    <text evidence="1">The sequence shown here is derived from an EMBL/GenBank/DDBJ whole genome shotgun (WGS) entry which is preliminary data.</text>
</comment>
<dbReference type="Proteomes" id="UP000642125">
    <property type="component" value="Unassembled WGS sequence"/>
</dbReference>
<sequence length="135" mass="15132">MADYIWGDASVTYDDWHGTAQLDERMTGRLLNKLVGLDAEDWWIVGLDIGGGERVHELRVLAVHRDVVPEGGDVLRKIAAANDGEIPVTSFLIHDVDPYAVLRAMTHSFDLRLRRRGTVGLPVRVQRLADVPEQH</sequence>
<accession>A0A919PAJ9</accession>
<evidence type="ECO:0000313" key="1">
    <source>
        <dbReference type="EMBL" id="GIG34742.1"/>
    </source>
</evidence>
<dbReference type="RefSeq" id="WP_203666793.1">
    <property type="nucleotide sequence ID" value="NZ_BONO01000001.1"/>
</dbReference>
<proteinExistence type="predicted"/>
<keyword evidence="2" id="KW-1185">Reference proteome</keyword>
<evidence type="ECO:0000313" key="2">
    <source>
        <dbReference type="Proteomes" id="UP000642125"/>
    </source>
</evidence>
<reference evidence="1" key="1">
    <citation type="submission" date="2021-01" db="EMBL/GenBank/DDBJ databases">
        <title>Whole genome shotgun sequence of Cellulomonas pakistanensis NBRC 110800.</title>
        <authorList>
            <person name="Komaki H."/>
            <person name="Tamura T."/>
        </authorList>
    </citation>
    <scope>NUCLEOTIDE SEQUENCE</scope>
    <source>
        <strain evidence="1">NBRC 110800</strain>
    </source>
</reference>
<dbReference type="EMBL" id="BONO01000001">
    <property type="protein sequence ID" value="GIG34742.1"/>
    <property type="molecule type" value="Genomic_DNA"/>
</dbReference>
<name>A0A919PAJ9_9CELL</name>
<protein>
    <submittedName>
        <fullName evidence="1">Uncharacterized protein</fullName>
    </submittedName>
</protein>
<organism evidence="1 2">
    <name type="scientific">Cellulomonas pakistanensis</name>
    <dbReference type="NCBI Taxonomy" id="992287"/>
    <lineage>
        <taxon>Bacteria</taxon>
        <taxon>Bacillati</taxon>
        <taxon>Actinomycetota</taxon>
        <taxon>Actinomycetes</taxon>
        <taxon>Micrococcales</taxon>
        <taxon>Cellulomonadaceae</taxon>
        <taxon>Cellulomonas</taxon>
    </lineage>
</organism>
<gene>
    <name evidence="1" type="ORF">Cpa01nite_01230</name>
</gene>
<dbReference type="AlphaFoldDB" id="A0A919PAJ9"/>